<accession>A0ABZ2XQ01</accession>
<dbReference type="InterPro" id="IPR002818">
    <property type="entry name" value="DJ-1/PfpI"/>
</dbReference>
<dbReference type="SMART" id="SM00342">
    <property type="entry name" value="HTH_ARAC"/>
    <property type="match status" value="1"/>
</dbReference>
<dbReference type="InterPro" id="IPR020449">
    <property type="entry name" value="Tscrpt_reg_AraC-type_HTH"/>
</dbReference>
<keyword evidence="1" id="KW-0805">Transcription regulation</keyword>
<organism evidence="5 6">
    <name type="scientific">Aliisedimentitalea scapharcae</name>
    <dbReference type="NCBI Taxonomy" id="1524259"/>
    <lineage>
        <taxon>Bacteria</taxon>
        <taxon>Pseudomonadati</taxon>
        <taxon>Pseudomonadota</taxon>
        <taxon>Alphaproteobacteria</taxon>
        <taxon>Rhodobacterales</taxon>
        <taxon>Roseobacteraceae</taxon>
        <taxon>Aliisedimentitalea</taxon>
    </lineage>
</organism>
<dbReference type="InterPro" id="IPR029062">
    <property type="entry name" value="Class_I_gatase-like"/>
</dbReference>
<evidence type="ECO:0000313" key="5">
    <source>
        <dbReference type="EMBL" id="WZK88165.1"/>
    </source>
</evidence>
<dbReference type="Pfam" id="PF01965">
    <property type="entry name" value="DJ-1_PfpI"/>
    <property type="match status" value="1"/>
</dbReference>
<sequence length="304" mass="34061">MSLTHALETLRIANRMAGSKRFDWVICAENGETVEDSLGARFPVDHGFEEAHRDDVVIVCSGQDVQKQPLTAVTNWIRRCARNGCRIGGLFTGAYVLAKSGLLDGHAATIHWENRQAFLEEFPEVNLTEYTFVCEGSRLSTAGGTAAIDLILHMVAEAEGEALSNLVADQLHYTNIRVLQFSARMQVADRIGFRHPKLSEILALMETNLEEPLRPGDLAETVNISTRQLERLFRRYLHSTPKKYYVDMRLQRAQNLLLQTNMSVTNVCVACGFNSTSHFARLFRQRYGVSPHRLRKGQPSGDGA</sequence>
<evidence type="ECO:0000259" key="4">
    <source>
        <dbReference type="PROSITE" id="PS01124"/>
    </source>
</evidence>
<dbReference type="Gene3D" id="3.40.50.880">
    <property type="match status" value="1"/>
</dbReference>
<dbReference type="Proteomes" id="UP001623232">
    <property type="component" value="Chromosome"/>
</dbReference>
<dbReference type="PANTHER" id="PTHR43130:SF3">
    <property type="entry name" value="HTH-TYPE TRANSCRIPTIONAL REGULATOR RV1931C"/>
    <property type="match status" value="1"/>
</dbReference>
<dbReference type="CDD" id="cd03136">
    <property type="entry name" value="GATase1_AraC_ArgR_like"/>
    <property type="match status" value="1"/>
</dbReference>
<keyword evidence="2" id="KW-0238">DNA-binding</keyword>
<name>A0ABZ2XQ01_9RHOB</name>
<dbReference type="PANTHER" id="PTHR43130">
    <property type="entry name" value="ARAC-FAMILY TRANSCRIPTIONAL REGULATOR"/>
    <property type="match status" value="1"/>
</dbReference>
<dbReference type="RefSeq" id="WP_406645534.1">
    <property type="nucleotide sequence ID" value="NZ_CP123584.1"/>
</dbReference>
<dbReference type="PRINTS" id="PR00032">
    <property type="entry name" value="HTHARAC"/>
</dbReference>
<keyword evidence="6" id="KW-1185">Reference proteome</keyword>
<evidence type="ECO:0000256" key="1">
    <source>
        <dbReference type="ARBA" id="ARBA00023015"/>
    </source>
</evidence>
<gene>
    <name evidence="5" type="ORF">QEZ52_16370</name>
</gene>
<dbReference type="PROSITE" id="PS01124">
    <property type="entry name" value="HTH_ARAC_FAMILY_2"/>
    <property type="match status" value="1"/>
</dbReference>
<dbReference type="Gene3D" id="1.10.10.60">
    <property type="entry name" value="Homeodomain-like"/>
    <property type="match status" value="1"/>
</dbReference>
<dbReference type="SUPFAM" id="SSF52317">
    <property type="entry name" value="Class I glutamine amidotransferase-like"/>
    <property type="match status" value="1"/>
</dbReference>
<dbReference type="SUPFAM" id="SSF46689">
    <property type="entry name" value="Homeodomain-like"/>
    <property type="match status" value="2"/>
</dbReference>
<dbReference type="EMBL" id="CP123584">
    <property type="protein sequence ID" value="WZK88165.1"/>
    <property type="molecule type" value="Genomic_DNA"/>
</dbReference>
<dbReference type="InterPro" id="IPR018062">
    <property type="entry name" value="HTH_AraC-typ_CS"/>
</dbReference>
<dbReference type="InterPro" id="IPR052158">
    <property type="entry name" value="INH-QAR"/>
</dbReference>
<proteinExistence type="predicted"/>
<dbReference type="InterPro" id="IPR009057">
    <property type="entry name" value="Homeodomain-like_sf"/>
</dbReference>
<dbReference type="InterPro" id="IPR018060">
    <property type="entry name" value="HTH_AraC"/>
</dbReference>
<protein>
    <submittedName>
        <fullName evidence="5">GlxA family transcriptional regulator</fullName>
    </submittedName>
</protein>
<dbReference type="PROSITE" id="PS00041">
    <property type="entry name" value="HTH_ARAC_FAMILY_1"/>
    <property type="match status" value="1"/>
</dbReference>
<evidence type="ECO:0000313" key="6">
    <source>
        <dbReference type="Proteomes" id="UP001623232"/>
    </source>
</evidence>
<evidence type="ECO:0000256" key="3">
    <source>
        <dbReference type="ARBA" id="ARBA00023163"/>
    </source>
</evidence>
<evidence type="ECO:0000256" key="2">
    <source>
        <dbReference type="ARBA" id="ARBA00023125"/>
    </source>
</evidence>
<reference evidence="5 6" key="1">
    <citation type="submission" date="2023-04" db="EMBL/GenBank/DDBJ databases">
        <title>Complete genome sequence of Alisedimentitalea scapharcae.</title>
        <authorList>
            <person name="Rong J.-C."/>
            <person name="Yi M.-L."/>
            <person name="Zhao Q."/>
        </authorList>
    </citation>
    <scope>NUCLEOTIDE SEQUENCE [LARGE SCALE GENOMIC DNA]</scope>
    <source>
        <strain evidence="5 6">KCTC 42119</strain>
    </source>
</reference>
<feature type="domain" description="HTH araC/xylS-type" evidence="4">
    <location>
        <begin position="199"/>
        <end position="297"/>
    </location>
</feature>
<keyword evidence="3" id="KW-0804">Transcription</keyword>
<dbReference type="Pfam" id="PF12833">
    <property type="entry name" value="HTH_18"/>
    <property type="match status" value="1"/>
</dbReference>